<name>A0A368GVJ1_ANCCA</name>
<dbReference type="EMBL" id="JOJR01000069">
    <property type="protein sequence ID" value="RCN47005.1"/>
    <property type="molecule type" value="Genomic_DNA"/>
</dbReference>
<accession>A0A368GVJ1</accession>
<gene>
    <name evidence="1" type="ORF">ANCCAN_06936</name>
</gene>
<evidence type="ECO:0000313" key="1">
    <source>
        <dbReference type="EMBL" id="RCN47005.1"/>
    </source>
</evidence>
<reference evidence="1 2" key="1">
    <citation type="submission" date="2014-10" db="EMBL/GenBank/DDBJ databases">
        <title>Draft genome of the hookworm Ancylostoma caninum.</title>
        <authorList>
            <person name="Mitreva M."/>
        </authorList>
    </citation>
    <scope>NUCLEOTIDE SEQUENCE [LARGE SCALE GENOMIC DNA]</scope>
    <source>
        <strain evidence="1 2">Baltimore</strain>
    </source>
</reference>
<comment type="caution">
    <text evidence="1">The sequence shown here is derived from an EMBL/GenBank/DDBJ whole genome shotgun (WGS) entry which is preliminary data.</text>
</comment>
<dbReference type="Proteomes" id="UP000252519">
    <property type="component" value="Unassembled WGS sequence"/>
</dbReference>
<proteinExistence type="predicted"/>
<dbReference type="AlphaFoldDB" id="A0A368GVJ1"/>
<evidence type="ECO:0000313" key="2">
    <source>
        <dbReference type="Proteomes" id="UP000252519"/>
    </source>
</evidence>
<protein>
    <submittedName>
        <fullName evidence="1">Uncharacterized protein</fullName>
    </submittedName>
</protein>
<keyword evidence="2" id="KW-1185">Reference proteome</keyword>
<sequence length="89" mass="9940">MTTFTYRKGVVVQQICASRRRPEFCALAKSHSSLSETKFTHLASTGVVTREVDKISSILMVLMVAKKLRSLHQLYFSYTIAPVTLLGCS</sequence>
<organism evidence="1 2">
    <name type="scientific">Ancylostoma caninum</name>
    <name type="common">Dog hookworm</name>
    <dbReference type="NCBI Taxonomy" id="29170"/>
    <lineage>
        <taxon>Eukaryota</taxon>
        <taxon>Metazoa</taxon>
        <taxon>Ecdysozoa</taxon>
        <taxon>Nematoda</taxon>
        <taxon>Chromadorea</taxon>
        <taxon>Rhabditida</taxon>
        <taxon>Rhabditina</taxon>
        <taxon>Rhabditomorpha</taxon>
        <taxon>Strongyloidea</taxon>
        <taxon>Ancylostomatidae</taxon>
        <taxon>Ancylostomatinae</taxon>
        <taxon>Ancylostoma</taxon>
    </lineage>
</organism>